<dbReference type="InterPro" id="IPR015943">
    <property type="entry name" value="WD40/YVTN_repeat-like_dom_sf"/>
</dbReference>
<gene>
    <name evidence="2" type="ORF">SAMN04515673_10766</name>
</gene>
<dbReference type="Gene3D" id="2.130.10.10">
    <property type="entry name" value="YVTN repeat-like/Quinoprotein amine dehydrogenase"/>
    <property type="match status" value="1"/>
</dbReference>
<dbReference type="InterPro" id="IPR051200">
    <property type="entry name" value="Host-pathogen_enzymatic-act"/>
</dbReference>
<proteinExistence type="predicted"/>
<dbReference type="Proteomes" id="UP000199302">
    <property type="component" value="Unassembled WGS sequence"/>
</dbReference>
<feature type="chain" id="PRO_5011516266" description="40-residue YVTN family beta-propeller repeat-containing protein" evidence="1">
    <location>
        <begin position="27"/>
        <end position="458"/>
    </location>
</feature>
<dbReference type="SUPFAM" id="SSF50974">
    <property type="entry name" value="Nitrous oxide reductase, N-terminal domain"/>
    <property type="match status" value="1"/>
</dbReference>
<evidence type="ECO:0000256" key="1">
    <source>
        <dbReference type="SAM" id="SignalP"/>
    </source>
</evidence>
<sequence>MITTTRLGRALCATTALLCWLTPAAAQTAFDTPAEFSGRIGFSTADRAPIYPGSTVQITGAGFAPGQTVTIERGDAALVPALTADAEGNVSAEFTLDEDAALGLHPVVVKTDGPDSASVVQIKVSPDIAFSGADQFEISKVSLGGGLYQVAISEKNNTLFVTSAVGRPPVSDSRLIKLDAESLEVLAEAAPADAPDRGDRDGGVFAVYGVGVDDVNNTVWATNTRQNTVAVYSQDDLSLIKQFEPGTASHPRDAIVDATRGRVYVSIADAGINVYDAEALELVETIVVPSGIRRETFSTMSIALDEARGQLYTVSRTTPEAARIDLASGEVTILPLNGVDRASGVDVSEDGTKLFVVSQGSDDLKVISAEDGSEMLDVAVGAQALNVVYVESQKLAYVANRASDSLAVVSDSGEIVANLPGGPFPNFVEESDAGVVYLINKARGEAPDGNTLWRIVRK</sequence>
<feature type="signal peptide" evidence="1">
    <location>
        <begin position="1"/>
        <end position="26"/>
    </location>
</feature>
<keyword evidence="1" id="KW-0732">Signal</keyword>
<dbReference type="STRING" id="871652.SAMN04515673_10766"/>
<dbReference type="PANTHER" id="PTHR47197">
    <property type="entry name" value="PROTEIN NIRF"/>
    <property type="match status" value="1"/>
</dbReference>
<evidence type="ECO:0000313" key="3">
    <source>
        <dbReference type="Proteomes" id="UP000199302"/>
    </source>
</evidence>
<evidence type="ECO:0000313" key="2">
    <source>
        <dbReference type="EMBL" id="SFR12460.1"/>
    </source>
</evidence>
<keyword evidence="3" id="KW-1185">Reference proteome</keyword>
<name>A0A1I6E3X1_9RHOB</name>
<dbReference type="EMBL" id="FOYI01000007">
    <property type="protein sequence ID" value="SFR12460.1"/>
    <property type="molecule type" value="Genomic_DNA"/>
</dbReference>
<reference evidence="2 3" key="1">
    <citation type="submission" date="2016-10" db="EMBL/GenBank/DDBJ databases">
        <authorList>
            <person name="de Groot N.N."/>
        </authorList>
    </citation>
    <scope>NUCLEOTIDE SEQUENCE [LARGE SCALE GENOMIC DNA]</scope>
    <source>
        <strain evidence="3">KMM 9023,NRIC 0796,JCM 17311,KCTC 23692</strain>
    </source>
</reference>
<evidence type="ECO:0008006" key="4">
    <source>
        <dbReference type="Google" id="ProtNLM"/>
    </source>
</evidence>
<organism evidence="2 3">
    <name type="scientific">Poseidonocella sedimentorum</name>
    <dbReference type="NCBI Taxonomy" id="871652"/>
    <lineage>
        <taxon>Bacteria</taxon>
        <taxon>Pseudomonadati</taxon>
        <taxon>Pseudomonadota</taxon>
        <taxon>Alphaproteobacteria</taxon>
        <taxon>Rhodobacterales</taxon>
        <taxon>Roseobacteraceae</taxon>
        <taxon>Poseidonocella</taxon>
    </lineage>
</organism>
<dbReference type="PANTHER" id="PTHR47197:SF3">
    <property type="entry name" value="DIHYDRO-HEME D1 DEHYDROGENASE"/>
    <property type="match status" value="1"/>
</dbReference>
<protein>
    <recommendedName>
        <fullName evidence="4">40-residue YVTN family beta-propeller repeat-containing protein</fullName>
    </recommendedName>
</protein>
<dbReference type="AlphaFoldDB" id="A0A1I6E3X1"/>
<dbReference type="InterPro" id="IPR011045">
    <property type="entry name" value="N2O_reductase_N"/>
</dbReference>
<dbReference type="RefSeq" id="WP_092080853.1">
    <property type="nucleotide sequence ID" value="NZ_FOYI01000007.1"/>
</dbReference>
<accession>A0A1I6E3X1</accession>